<organism evidence="10">
    <name type="scientific">Diodora graeca</name>
    <name type="common">Greek keyhole limpet</name>
    <name type="synonym">Patella graeca</name>
    <dbReference type="NCBI Taxonomy" id="120387"/>
    <lineage>
        <taxon>Eukaryota</taxon>
        <taxon>Metazoa</taxon>
        <taxon>Spiralia</taxon>
        <taxon>Lophotrochozoa</taxon>
        <taxon>Mollusca</taxon>
        <taxon>Gastropoda</taxon>
        <taxon>Vetigastropoda</taxon>
        <taxon>Lepetellida</taxon>
        <taxon>Fissurelloidea</taxon>
        <taxon>Fissurellidae</taxon>
        <taxon>Diodora</taxon>
    </lineage>
</organism>
<keyword evidence="7" id="KW-0520">NAD</keyword>
<gene>
    <name evidence="10" type="primary">ND1</name>
</gene>
<dbReference type="PANTHER" id="PTHR11432:SF3">
    <property type="entry name" value="NADH-UBIQUINONE OXIDOREDUCTASE CHAIN 1"/>
    <property type="match status" value="1"/>
</dbReference>
<evidence type="ECO:0000256" key="8">
    <source>
        <dbReference type="RuleBase" id="RU000473"/>
    </source>
</evidence>
<feature type="transmembrane region" description="Helical" evidence="9">
    <location>
        <begin position="235"/>
        <end position="257"/>
    </location>
</feature>
<dbReference type="GO" id="GO:0005743">
    <property type="term" value="C:mitochondrial inner membrane"/>
    <property type="evidence" value="ECO:0007669"/>
    <property type="project" value="UniProtKB-SubCell"/>
</dbReference>
<sequence>MVLSSVCCMLLTFVGVLLAVAFFTLLERKGLGYFQVRKGPNKVGLAGIPQPLSDAVKLLAKELVKPTYVNLFPYYLAPIVSLILSLFLWEICCMSCGQVVHVWGLLFFLCVSSLNVYSVLVAGWSSNSKYSLLGAVRAVAQTISYEVSLALILLFIMFSSCSFDFLEVKSFQEVIAFVLLFVPLFGIWVISCLAETNRAPFDFAEGESELVSGFNVEYSSVGFVLLFLAEYANILVMGLFSSVLFLGGMSMNFLWVGIYESGVFFDGDFSLMLSAVGVAFFFVWVRASVPRFRYDLLMGLTWKVFLPAVLSILCCVLSVGFVMC</sequence>
<proteinExistence type="inferred from homology"/>
<feature type="transmembrane region" description="Helical" evidence="9">
    <location>
        <begin position="103"/>
        <end position="125"/>
    </location>
</feature>
<dbReference type="PANTHER" id="PTHR11432">
    <property type="entry name" value="NADH DEHYDROGENASE SUBUNIT 1"/>
    <property type="match status" value="1"/>
</dbReference>
<evidence type="ECO:0000256" key="3">
    <source>
        <dbReference type="ARBA" id="ARBA00021009"/>
    </source>
</evidence>
<dbReference type="AlphaFoldDB" id="A0A0X9R700"/>
<reference evidence="10" key="1">
    <citation type="journal article" date="2016" name="Zool. Scr.">
        <title>Mitogenomics of Vetigastropoda: insights into the evolution of pallial symmetry.</title>
        <authorList>
            <person name="Uribe J.E."/>
            <person name="Kano Y."/>
            <person name="Templado J."/>
            <person name="Zardoya R."/>
        </authorList>
    </citation>
    <scope>NUCLEOTIDE SEQUENCE</scope>
</reference>
<keyword evidence="8" id="KW-0830">Ubiquinone</keyword>
<evidence type="ECO:0000256" key="7">
    <source>
        <dbReference type="RuleBase" id="RU000471"/>
    </source>
</evidence>
<accession>A0A0X9R700</accession>
<feature type="transmembrane region" description="Helical" evidence="9">
    <location>
        <begin position="173"/>
        <end position="190"/>
    </location>
</feature>
<keyword evidence="8 10" id="KW-0496">Mitochondrion</keyword>
<evidence type="ECO:0000256" key="6">
    <source>
        <dbReference type="ARBA" id="ARBA00023136"/>
    </source>
</evidence>
<dbReference type="GO" id="GO:0008137">
    <property type="term" value="F:NADH dehydrogenase (ubiquinone) activity"/>
    <property type="evidence" value="ECO:0007669"/>
    <property type="project" value="UniProtKB-EC"/>
</dbReference>
<comment type="catalytic activity">
    <reaction evidence="8">
        <text>a ubiquinone + NADH + 5 H(+)(in) = a ubiquinol + NAD(+) + 4 H(+)(out)</text>
        <dbReference type="Rhea" id="RHEA:29091"/>
        <dbReference type="Rhea" id="RHEA-COMP:9565"/>
        <dbReference type="Rhea" id="RHEA-COMP:9566"/>
        <dbReference type="ChEBI" id="CHEBI:15378"/>
        <dbReference type="ChEBI" id="CHEBI:16389"/>
        <dbReference type="ChEBI" id="CHEBI:17976"/>
        <dbReference type="ChEBI" id="CHEBI:57540"/>
        <dbReference type="ChEBI" id="CHEBI:57945"/>
        <dbReference type="EC" id="7.1.1.2"/>
    </reaction>
</comment>
<evidence type="ECO:0000256" key="9">
    <source>
        <dbReference type="SAM" id="Phobius"/>
    </source>
</evidence>
<dbReference type="HAMAP" id="MF_01350">
    <property type="entry name" value="NDH1_NuoH"/>
    <property type="match status" value="1"/>
</dbReference>
<feature type="transmembrane region" description="Helical" evidence="9">
    <location>
        <begin position="145"/>
        <end position="166"/>
    </location>
</feature>
<keyword evidence="4 7" id="KW-0812">Transmembrane</keyword>
<dbReference type="Pfam" id="PF00146">
    <property type="entry name" value="NADHdh"/>
    <property type="match status" value="1"/>
</dbReference>
<feature type="transmembrane region" description="Helical" evidence="9">
    <location>
        <begin position="269"/>
        <end position="289"/>
    </location>
</feature>
<evidence type="ECO:0000256" key="4">
    <source>
        <dbReference type="ARBA" id="ARBA00022692"/>
    </source>
</evidence>
<geneLocation type="mitochondrion" evidence="10"/>
<dbReference type="EC" id="7.1.1.2" evidence="8"/>
<dbReference type="PROSITE" id="PS00667">
    <property type="entry name" value="COMPLEX1_ND1_1"/>
    <property type="match status" value="1"/>
</dbReference>
<dbReference type="GO" id="GO:0003954">
    <property type="term" value="F:NADH dehydrogenase activity"/>
    <property type="evidence" value="ECO:0007669"/>
    <property type="project" value="TreeGrafter"/>
</dbReference>
<keyword evidence="6 9" id="KW-0472">Membrane</keyword>
<dbReference type="GO" id="GO:0009060">
    <property type="term" value="P:aerobic respiration"/>
    <property type="evidence" value="ECO:0007669"/>
    <property type="project" value="TreeGrafter"/>
</dbReference>
<evidence type="ECO:0000256" key="2">
    <source>
        <dbReference type="ARBA" id="ARBA00010535"/>
    </source>
</evidence>
<comment type="similarity">
    <text evidence="2 7">Belongs to the complex I subunit 1 family.</text>
</comment>
<dbReference type="InterPro" id="IPR001694">
    <property type="entry name" value="NADH_UbQ_OxRdtase_su1/FPO"/>
</dbReference>
<protein>
    <recommendedName>
        <fullName evidence="3 8">NADH-ubiquinone oxidoreductase chain 1</fullName>
        <ecNumber evidence="8">7.1.1.2</ecNumber>
    </recommendedName>
</protein>
<name>A0A0X9R700_DIOGA</name>
<evidence type="ECO:0000256" key="5">
    <source>
        <dbReference type="ARBA" id="ARBA00022989"/>
    </source>
</evidence>
<feature type="transmembrane region" description="Helical" evidence="9">
    <location>
        <begin position="301"/>
        <end position="323"/>
    </location>
</feature>
<evidence type="ECO:0000256" key="1">
    <source>
        <dbReference type="ARBA" id="ARBA00004141"/>
    </source>
</evidence>
<comment type="subcellular location">
    <subcellularLocation>
        <location evidence="1">Membrane</location>
        <topology evidence="1">Multi-pass membrane protein</topology>
    </subcellularLocation>
    <subcellularLocation>
        <location evidence="7">Mitochondrion inner membrane</location>
        <topology evidence="7">Multi-pass membrane protein</topology>
    </subcellularLocation>
</comment>
<dbReference type="InterPro" id="IPR018086">
    <property type="entry name" value="NADH_UbQ_OxRdtase_su1_CS"/>
</dbReference>
<feature type="transmembrane region" description="Helical" evidence="9">
    <location>
        <begin position="72"/>
        <end position="91"/>
    </location>
</feature>
<evidence type="ECO:0000313" key="10">
    <source>
        <dbReference type="EMBL" id="AMA07334.1"/>
    </source>
</evidence>
<dbReference type="EMBL" id="KT207825">
    <property type="protein sequence ID" value="AMA07334.1"/>
    <property type="molecule type" value="Genomic_DNA"/>
</dbReference>
<dbReference type="PROSITE" id="PS00668">
    <property type="entry name" value="COMPLEX1_ND1_2"/>
    <property type="match status" value="1"/>
</dbReference>
<keyword evidence="5 9" id="KW-1133">Transmembrane helix</keyword>